<dbReference type="Proteomes" id="UP000504606">
    <property type="component" value="Unplaced"/>
</dbReference>
<keyword evidence="1" id="KW-1133">Transmembrane helix</keyword>
<dbReference type="KEGG" id="foc:113206354"/>
<accession>A0A9C6TZL1</accession>
<dbReference type="OrthoDB" id="10599814at2759"/>
<dbReference type="AlphaFoldDB" id="A0A9C6TZL1"/>
<gene>
    <name evidence="3" type="primary">LOC113206354</name>
</gene>
<evidence type="ECO:0000313" key="3">
    <source>
        <dbReference type="RefSeq" id="XP_052120099.1"/>
    </source>
</evidence>
<protein>
    <submittedName>
        <fullName evidence="3">SKI family transcriptional corepressor 2-like</fullName>
    </submittedName>
</protein>
<sequence>MRRLLQEAVRITATPAADGTPAPAMAAILRANASVAPGTTLGPLGVTLASTMPPLGPLDPPWPGSNNTNLTLAAVDDEFAEDLGYSDMQIVFLACVLTAGPLLAVLLSIVGVSAGAGGTGAGLGAGADAGASAGVGGTGLGAGADGTGAGLGARADAGASAGTGAQAVALLVEKQ</sequence>
<name>A0A9C6TZL1_FRAOC</name>
<proteinExistence type="predicted"/>
<keyword evidence="1" id="KW-0812">Transmembrane</keyword>
<reference evidence="3" key="1">
    <citation type="submission" date="2025-08" db="UniProtKB">
        <authorList>
            <consortium name="RefSeq"/>
        </authorList>
    </citation>
    <scope>IDENTIFICATION</scope>
    <source>
        <tissue evidence="3">Whole organism</tissue>
    </source>
</reference>
<dbReference type="RefSeq" id="XP_052120099.1">
    <property type="nucleotide sequence ID" value="XM_052264139.1"/>
</dbReference>
<keyword evidence="1" id="KW-0472">Membrane</keyword>
<organism evidence="2 3">
    <name type="scientific">Frankliniella occidentalis</name>
    <name type="common">Western flower thrips</name>
    <name type="synonym">Euthrips occidentalis</name>
    <dbReference type="NCBI Taxonomy" id="133901"/>
    <lineage>
        <taxon>Eukaryota</taxon>
        <taxon>Metazoa</taxon>
        <taxon>Ecdysozoa</taxon>
        <taxon>Arthropoda</taxon>
        <taxon>Hexapoda</taxon>
        <taxon>Insecta</taxon>
        <taxon>Pterygota</taxon>
        <taxon>Neoptera</taxon>
        <taxon>Paraneoptera</taxon>
        <taxon>Thysanoptera</taxon>
        <taxon>Terebrantia</taxon>
        <taxon>Thripoidea</taxon>
        <taxon>Thripidae</taxon>
        <taxon>Frankliniella</taxon>
    </lineage>
</organism>
<evidence type="ECO:0000313" key="2">
    <source>
        <dbReference type="Proteomes" id="UP000504606"/>
    </source>
</evidence>
<evidence type="ECO:0000256" key="1">
    <source>
        <dbReference type="SAM" id="Phobius"/>
    </source>
</evidence>
<feature type="transmembrane region" description="Helical" evidence="1">
    <location>
        <begin position="90"/>
        <end position="114"/>
    </location>
</feature>
<dbReference type="GeneID" id="113206354"/>
<keyword evidence="2" id="KW-1185">Reference proteome</keyword>